<proteinExistence type="inferred from homology"/>
<keyword evidence="3" id="KW-0328">Glycosyltransferase</keyword>
<evidence type="ECO:0000256" key="7">
    <source>
        <dbReference type="ARBA" id="ARBA00022989"/>
    </source>
</evidence>
<comment type="similarity">
    <text evidence="2">Belongs to the glycosyltransferase 31 family.</text>
</comment>
<keyword evidence="8 10" id="KW-0472">Membrane</keyword>
<dbReference type="Gene3D" id="3.90.550.50">
    <property type="match status" value="1"/>
</dbReference>
<dbReference type="PANTHER" id="PTHR10811">
    <property type="entry name" value="FRINGE-RELATED"/>
    <property type="match status" value="1"/>
</dbReference>
<evidence type="ECO:0000256" key="2">
    <source>
        <dbReference type="ARBA" id="ARBA00008661"/>
    </source>
</evidence>
<evidence type="ECO:0000256" key="3">
    <source>
        <dbReference type="ARBA" id="ARBA00022676"/>
    </source>
</evidence>
<dbReference type="GO" id="GO:0016020">
    <property type="term" value="C:membrane"/>
    <property type="evidence" value="ECO:0007669"/>
    <property type="project" value="UniProtKB-SubCell"/>
</dbReference>
<evidence type="ECO:0000256" key="9">
    <source>
        <dbReference type="ARBA" id="ARBA00037847"/>
    </source>
</evidence>
<keyword evidence="7 10" id="KW-1133">Transmembrane helix</keyword>
<sequence>MLRQRNRRNRLLVLIFLLVNTILMLTIVVSRKERSSAPNIISKTIILIRTSNRCQARLTYLLQSWLSSSLAQQSKIYLFTDRIKKYTDKRVLKSFKTIIETNCSETHGRFDLCCKTAHEFDFYYHISRANPDIEWMCRFDDDQYVNLENLYQLLPQFDSFSPYYIGRTSLKHRLKVRNHSHTFSFATYGAGVCFSRQLLARLRPYVSKTILPYNCIEQRLSDDAYVGFLTEVILNVTLTPLQELFHSHLEKLDMSFRQFSFAYLRQAITFGFAWDRYDLSWLPIIHQLVELVRKGEEQAAERLWLFLRNYEKEHPNQSVYKHDQTCLPPQTERH</sequence>
<evidence type="ECO:0000256" key="1">
    <source>
        <dbReference type="ARBA" id="ARBA00004606"/>
    </source>
</evidence>
<gene>
    <name evidence="12" type="ORF">XAT740_LOCUS4688</name>
</gene>
<evidence type="ECO:0000313" key="12">
    <source>
        <dbReference type="EMBL" id="CAF0835564.1"/>
    </source>
</evidence>
<keyword evidence="4" id="KW-0808">Transferase</keyword>
<evidence type="ECO:0000256" key="10">
    <source>
        <dbReference type="SAM" id="Phobius"/>
    </source>
</evidence>
<dbReference type="EMBL" id="CAJNOR010000195">
    <property type="protein sequence ID" value="CAF0835564.1"/>
    <property type="molecule type" value="Genomic_DNA"/>
</dbReference>
<feature type="transmembrane region" description="Helical" evidence="10">
    <location>
        <begin position="12"/>
        <end position="30"/>
    </location>
</feature>
<dbReference type="InterPro" id="IPR003378">
    <property type="entry name" value="Fringe-like_glycosylTrfase"/>
</dbReference>
<dbReference type="GO" id="GO:0012505">
    <property type="term" value="C:endomembrane system"/>
    <property type="evidence" value="ECO:0007669"/>
    <property type="project" value="UniProtKB-SubCell"/>
</dbReference>
<reference evidence="12" key="1">
    <citation type="submission" date="2021-02" db="EMBL/GenBank/DDBJ databases">
        <authorList>
            <person name="Nowell W R."/>
        </authorList>
    </citation>
    <scope>NUCLEOTIDE SEQUENCE</scope>
</reference>
<evidence type="ECO:0000259" key="11">
    <source>
        <dbReference type="Pfam" id="PF02434"/>
    </source>
</evidence>
<evidence type="ECO:0000256" key="5">
    <source>
        <dbReference type="ARBA" id="ARBA00022692"/>
    </source>
</evidence>
<dbReference type="Pfam" id="PF02434">
    <property type="entry name" value="Fringe"/>
    <property type="match status" value="1"/>
</dbReference>
<evidence type="ECO:0000313" key="13">
    <source>
        <dbReference type="Proteomes" id="UP000663828"/>
    </source>
</evidence>
<dbReference type="GO" id="GO:0016757">
    <property type="term" value="F:glycosyltransferase activity"/>
    <property type="evidence" value="ECO:0007669"/>
    <property type="project" value="UniProtKB-KW"/>
</dbReference>
<comment type="caution">
    <text evidence="12">The sequence shown here is derived from an EMBL/GenBank/DDBJ whole genome shotgun (WGS) entry which is preliminary data.</text>
</comment>
<evidence type="ECO:0000256" key="8">
    <source>
        <dbReference type="ARBA" id="ARBA00023136"/>
    </source>
</evidence>
<organism evidence="12 13">
    <name type="scientific">Adineta ricciae</name>
    <name type="common">Rotifer</name>
    <dbReference type="NCBI Taxonomy" id="249248"/>
    <lineage>
        <taxon>Eukaryota</taxon>
        <taxon>Metazoa</taxon>
        <taxon>Spiralia</taxon>
        <taxon>Gnathifera</taxon>
        <taxon>Rotifera</taxon>
        <taxon>Eurotatoria</taxon>
        <taxon>Bdelloidea</taxon>
        <taxon>Adinetida</taxon>
        <taxon>Adinetidae</taxon>
        <taxon>Adineta</taxon>
    </lineage>
</organism>
<protein>
    <recommendedName>
        <fullName evidence="11">Fringe-like glycosyltransferase domain-containing protein</fullName>
    </recommendedName>
</protein>
<name>A0A813V5S3_ADIRI</name>
<dbReference type="AlphaFoldDB" id="A0A813V5S3"/>
<keyword evidence="5 10" id="KW-0812">Transmembrane</keyword>
<accession>A0A813V5S3</accession>
<keyword evidence="13" id="KW-1185">Reference proteome</keyword>
<feature type="domain" description="Fringe-like glycosyltransferase" evidence="11">
    <location>
        <begin position="45"/>
        <end position="274"/>
    </location>
</feature>
<evidence type="ECO:0000256" key="6">
    <source>
        <dbReference type="ARBA" id="ARBA00022968"/>
    </source>
</evidence>
<evidence type="ECO:0000256" key="4">
    <source>
        <dbReference type="ARBA" id="ARBA00022679"/>
    </source>
</evidence>
<dbReference type="Proteomes" id="UP000663828">
    <property type="component" value="Unassembled WGS sequence"/>
</dbReference>
<comment type="subcellular location">
    <subcellularLocation>
        <location evidence="9">Endomembrane system</location>
        <topology evidence="9">Single-pass membrane protein</topology>
    </subcellularLocation>
    <subcellularLocation>
        <location evidence="1">Membrane</location>
        <topology evidence="1">Single-pass type II membrane protein</topology>
    </subcellularLocation>
</comment>
<keyword evidence="6" id="KW-0735">Signal-anchor</keyword>